<evidence type="ECO:0000256" key="2">
    <source>
        <dbReference type="ARBA" id="ARBA00004324"/>
    </source>
</evidence>
<dbReference type="InterPro" id="IPR033753">
    <property type="entry name" value="GCV_H/Fam206"/>
</dbReference>
<evidence type="ECO:0000256" key="7">
    <source>
        <dbReference type="ARBA" id="ARBA00023242"/>
    </source>
</evidence>
<dbReference type="SUPFAM" id="SSF51230">
    <property type="entry name" value="Single hybrid motif"/>
    <property type="match status" value="1"/>
</dbReference>
<dbReference type="GO" id="GO:0030027">
    <property type="term" value="C:lamellipodium"/>
    <property type="evidence" value="ECO:0007669"/>
    <property type="project" value="UniProtKB-SubCell"/>
</dbReference>
<dbReference type="Pfam" id="PF01597">
    <property type="entry name" value="GCV_H"/>
    <property type="match status" value="1"/>
</dbReference>
<gene>
    <name evidence="11" type="primary">FAM206A</name>
</gene>
<dbReference type="GO" id="GO:0030425">
    <property type="term" value="C:dendrite"/>
    <property type="evidence" value="ECO:0007669"/>
    <property type="project" value="UniProtKB-SubCell"/>
</dbReference>
<evidence type="ECO:0000256" key="5">
    <source>
        <dbReference type="ARBA" id="ARBA00010764"/>
    </source>
</evidence>
<dbReference type="FunFam" id="2.40.50.100:FF:000048">
    <property type="entry name" value="Protein Abitram"/>
    <property type="match status" value="1"/>
</dbReference>
<keyword evidence="8" id="KW-0966">Cell projection</keyword>
<dbReference type="Proteomes" id="UP000000539">
    <property type="component" value="Chromosome 2"/>
</dbReference>
<evidence type="ECO:0000256" key="6">
    <source>
        <dbReference type="ARBA" id="ARBA00019325"/>
    </source>
</evidence>
<dbReference type="PANTHER" id="PTHR13651">
    <property type="entry name" value="PROTEIN ABITRAM"/>
    <property type="match status" value="1"/>
</dbReference>
<evidence type="ECO:0000256" key="8">
    <source>
        <dbReference type="ARBA" id="ARBA00023273"/>
    </source>
</evidence>
<evidence type="ECO:0000256" key="9">
    <source>
        <dbReference type="ARBA" id="ARBA00030463"/>
    </source>
</evidence>
<dbReference type="Ensembl" id="ENSGALT00010018268.1">
    <property type="protein sequence ID" value="ENSGALP00010010033.1"/>
    <property type="gene ID" value="ENSGALG00010007671.1"/>
</dbReference>
<evidence type="ECO:0000313" key="12">
    <source>
        <dbReference type="Proteomes" id="UP000000539"/>
    </source>
</evidence>
<evidence type="ECO:0000256" key="4">
    <source>
        <dbReference type="ARBA" id="ARBA00004624"/>
    </source>
</evidence>
<comment type="similarity">
    <text evidence="5">Belongs to the ABITRAM family.</text>
</comment>
<keyword evidence="12" id="KW-1185">Reference proteome</keyword>
<evidence type="ECO:0000256" key="1">
    <source>
        <dbReference type="ARBA" id="ARBA00004279"/>
    </source>
</evidence>
<evidence type="ECO:0000256" key="3">
    <source>
        <dbReference type="ARBA" id="ARBA00004510"/>
    </source>
</evidence>
<dbReference type="Gene3D" id="2.40.50.100">
    <property type="match status" value="1"/>
</dbReference>
<reference evidence="11" key="2">
    <citation type="submission" date="2025-08" db="UniProtKB">
        <authorList>
            <consortium name="Ensembl"/>
        </authorList>
    </citation>
    <scope>IDENTIFICATION</scope>
    <source>
        <strain evidence="11">broiler</strain>
    </source>
</reference>
<name>A0A8V0Y1H2_CHICK</name>
<dbReference type="AlphaFoldDB" id="A0A8V0Y1H2"/>
<keyword evidence="7" id="KW-0539">Nucleus</keyword>
<reference evidence="11" key="1">
    <citation type="submission" date="2020-11" db="EMBL/GenBank/DDBJ databases">
        <title>Gallus gallus (Chicken) genome, bGalGal1, GRCg7b, maternal haplotype autosomes + Z &amp; W.</title>
        <authorList>
            <person name="Warren W."/>
            <person name="Formenti G."/>
            <person name="Fedrigo O."/>
            <person name="Haase B."/>
            <person name="Mountcastle J."/>
            <person name="Balacco J."/>
            <person name="Tracey A."/>
            <person name="Schneider V."/>
            <person name="Okimoto R."/>
            <person name="Cheng H."/>
            <person name="Hawken R."/>
            <person name="Howe K."/>
            <person name="Jarvis E.D."/>
        </authorList>
    </citation>
    <scope>NUCLEOTIDE SEQUENCE [LARGE SCALE GENOMIC DNA]</scope>
    <source>
        <strain evidence="11">Broiler</strain>
    </source>
</reference>
<proteinExistence type="inferred from homology"/>
<organism evidence="11 12">
    <name type="scientific">Gallus gallus</name>
    <name type="common">Chicken</name>
    <dbReference type="NCBI Taxonomy" id="9031"/>
    <lineage>
        <taxon>Eukaryota</taxon>
        <taxon>Metazoa</taxon>
        <taxon>Chordata</taxon>
        <taxon>Craniata</taxon>
        <taxon>Vertebrata</taxon>
        <taxon>Euteleostomi</taxon>
        <taxon>Archelosauria</taxon>
        <taxon>Archosauria</taxon>
        <taxon>Dinosauria</taxon>
        <taxon>Saurischia</taxon>
        <taxon>Theropoda</taxon>
        <taxon>Coelurosauria</taxon>
        <taxon>Aves</taxon>
        <taxon>Neognathae</taxon>
        <taxon>Galloanserae</taxon>
        <taxon>Galliformes</taxon>
        <taxon>Phasianidae</taxon>
        <taxon>Phasianinae</taxon>
        <taxon>Gallus</taxon>
    </lineage>
</organism>
<dbReference type="GO" id="GO:0016607">
    <property type="term" value="C:nuclear speck"/>
    <property type="evidence" value="ECO:0007669"/>
    <property type="project" value="UniProtKB-SubCell"/>
</dbReference>
<dbReference type="InterPro" id="IPR039169">
    <property type="entry name" value="Abitram"/>
</dbReference>
<dbReference type="GeneTree" id="ENSGT00450000040303"/>
<reference evidence="11" key="3">
    <citation type="submission" date="2025-09" db="UniProtKB">
        <authorList>
            <consortium name="Ensembl"/>
        </authorList>
    </citation>
    <scope>IDENTIFICATION</scope>
    <source>
        <strain evidence="11">broiler</strain>
    </source>
</reference>
<dbReference type="OrthoDB" id="48130at2759"/>
<accession>A0A8V0Y1H2</accession>
<comment type="subcellular location">
    <subcellularLocation>
        <location evidence="1">Cell projection</location>
        <location evidence="1">Dendrite</location>
    </subcellularLocation>
    <subcellularLocation>
        <location evidence="4">Cell projection</location>
        <location evidence="4">Growth cone</location>
    </subcellularLocation>
    <subcellularLocation>
        <location evidence="3">Cell projection</location>
        <location evidence="3">Lamellipodium</location>
    </subcellularLocation>
    <subcellularLocation>
        <location evidence="2">Nucleus speckle</location>
    </subcellularLocation>
</comment>
<evidence type="ECO:0000313" key="11">
    <source>
        <dbReference type="Ensembl" id="ENSGALP00010010033.1"/>
    </source>
</evidence>
<dbReference type="InterPro" id="IPR011053">
    <property type="entry name" value="Single_hybrid_motif"/>
</dbReference>
<sequence length="208" mass="22913">MAAAEALGAARYFTRWYKAETSRGGRARTSACCSTPTALRVERRCEGVGVTPGPMPAAEAWLWVFLYLKCYRICVITLAEAHPLLQPGKTITSINYQISPNCSRLQNKVSGKSKRGAQFLTELAPLCRIASSDGEEYTIYSCIRGRLIEVNENILSNPALLQEKPSTEGYIAVVLPKFEESKSVTQGLLTPEEYKEVLLKRQNSSSGS</sequence>
<evidence type="ECO:0000256" key="10">
    <source>
        <dbReference type="ARBA" id="ARBA00030786"/>
    </source>
</evidence>
<dbReference type="PANTHER" id="PTHR13651:SF0">
    <property type="entry name" value="PROTEIN ABITRAM"/>
    <property type="match status" value="1"/>
</dbReference>
<dbReference type="GO" id="GO:0030426">
    <property type="term" value="C:growth cone"/>
    <property type="evidence" value="ECO:0007669"/>
    <property type="project" value="UniProtKB-SubCell"/>
</dbReference>
<protein>
    <recommendedName>
        <fullName evidence="6">Protein Abitram</fullName>
    </recommendedName>
    <alternativeName>
        <fullName evidence="9">Actin-binding transcription modulator</fullName>
    </alternativeName>
    <alternativeName>
        <fullName evidence="10">Protein Simiate</fullName>
    </alternativeName>
</protein>